<proteinExistence type="inferred from homology"/>
<evidence type="ECO:0000313" key="5">
    <source>
        <dbReference type="Proteomes" id="UP001151699"/>
    </source>
</evidence>
<dbReference type="Pfam" id="PF01395">
    <property type="entry name" value="PBP_GOBP"/>
    <property type="match status" value="1"/>
</dbReference>
<dbReference type="InterPro" id="IPR036728">
    <property type="entry name" value="PBP_GOBP_sf"/>
</dbReference>
<dbReference type="GO" id="GO:0007608">
    <property type="term" value="P:sensory perception of smell"/>
    <property type="evidence" value="ECO:0007669"/>
    <property type="project" value="TreeGrafter"/>
</dbReference>
<keyword evidence="3" id="KW-0964">Secreted</keyword>
<dbReference type="GO" id="GO:0005576">
    <property type="term" value="C:extracellular region"/>
    <property type="evidence" value="ECO:0007669"/>
    <property type="project" value="UniProtKB-SubCell"/>
</dbReference>
<evidence type="ECO:0000313" key="4">
    <source>
        <dbReference type="EMBL" id="KAJ6636625.1"/>
    </source>
</evidence>
<dbReference type="EMBL" id="WJQU01000004">
    <property type="protein sequence ID" value="KAJ6636625.1"/>
    <property type="molecule type" value="Genomic_DNA"/>
</dbReference>
<comment type="similarity">
    <text evidence="2">Belongs to the PBP/GOBP family.</text>
</comment>
<dbReference type="SUPFAM" id="SSF47565">
    <property type="entry name" value="Insect pheromone/odorant-binding proteins"/>
    <property type="match status" value="1"/>
</dbReference>
<gene>
    <name evidence="4" type="primary">Obp72_1</name>
    <name evidence="4" type="ORF">Bhyg_15216</name>
</gene>
<comment type="caution">
    <text evidence="4">The sequence shown here is derived from an EMBL/GenBank/DDBJ whole genome shotgun (WGS) entry which is preliminary data.</text>
</comment>
<dbReference type="AlphaFoldDB" id="A0A9Q0RWD7"/>
<comment type="subcellular location">
    <subcellularLocation>
        <location evidence="1">Secreted</location>
    </subcellularLocation>
</comment>
<dbReference type="GO" id="GO:0042048">
    <property type="term" value="P:olfactory behavior"/>
    <property type="evidence" value="ECO:0007669"/>
    <property type="project" value="TreeGrafter"/>
</dbReference>
<dbReference type="GO" id="GO:0005549">
    <property type="term" value="F:odorant binding"/>
    <property type="evidence" value="ECO:0007669"/>
    <property type="project" value="InterPro"/>
</dbReference>
<evidence type="ECO:0000256" key="2">
    <source>
        <dbReference type="ARBA" id="ARBA00008098"/>
    </source>
</evidence>
<evidence type="ECO:0000256" key="3">
    <source>
        <dbReference type="ARBA" id="ARBA00022525"/>
    </source>
</evidence>
<organism evidence="4 5">
    <name type="scientific">Pseudolycoriella hygida</name>
    <dbReference type="NCBI Taxonomy" id="35572"/>
    <lineage>
        <taxon>Eukaryota</taxon>
        <taxon>Metazoa</taxon>
        <taxon>Ecdysozoa</taxon>
        <taxon>Arthropoda</taxon>
        <taxon>Hexapoda</taxon>
        <taxon>Insecta</taxon>
        <taxon>Pterygota</taxon>
        <taxon>Neoptera</taxon>
        <taxon>Endopterygota</taxon>
        <taxon>Diptera</taxon>
        <taxon>Nematocera</taxon>
        <taxon>Sciaroidea</taxon>
        <taxon>Sciaridae</taxon>
        <taxon>Pseudolycoriella</taxon>
    </lineage>
</organism>
<dbReference type="Proteomes" id="UP001151699">
    <property type="component" value="Chromosome C"/>
</dbReference>
<dbReference type="PANTHER" id="PTHR21364">
    <property type="entry name" value="GENERAL ODORANT-BINDING PROTEIN 19A"/>
    <property type="match status" value="1"/>
</dbReference>
<sequence length="71" mass="8232">MELMTMLRNGVPNFDLTVKQMKAMLPEELRESYVNGVNACRNAAEGIEDKCQIAYKLLQCFERNNPQFMFP</sequence>
<name>A0A9Q0RWD7_9DIPT</name>
<dbReference type="GO" id="GO:0035275">
    <property type="term" value="F:dibutyl phthalate binding"/>
    <property type="evidence" value="ECO:0007669"/>
    <property type="project" value="TreeGrafter"/>
</dbReference>
<dbReference type="OrthoDB" id="6610259at2759"/>
<evidence type="ECO:0000256" key="1">
    <source>
        <dbReference type="ARBA" id="ARBA00004613"/>
    </source>
</evidence>
<keyword evidence="5" id="KW-1185">Reference proteome</keyword>
<protein>
    <submittedName>
        <fullName evidence="4">General odorant-binding protein 72</fullName>
    </submittedName>
</protein>
<reference evidence="4" key="1">
    <citation type="submission" date="2022-07" db="EMBL/GenBank/DDBJ databases">
        <authorList>
            <person name="Trinca V."/>
            <person name="Uliana J.V.C."/>
            <person name="Torres T.T."/>
            <person name="Ward R.J."/>
            <person name="Monesi N."/>
        </authorList>
    </citation>
    <scope>NUCLEOTIDE SEQUENCE</scope>
    <source>
        <strain evidence="4">HSMRA1968</strain>
        <tissue evidence="4">Whole embryos</tissue>
    </source>
</reference>
<accession>A0A9Q0RWD7</accession>
<dbReference type="Gene3D" id="1.10.238.20">
    <property type="entry name" value="Pheromone/general odorant binding protein domain"/>
    <property type="match status" value="1"/>
</dbReference>
<dbReference type="PANTHER" id="PTHR21364:SF2">
    <property type="entry name" value="GENERAL ODORANT-BINDING PROTEIN 19A"/>
    <property type="match status" value="1"/>
</dbReference>
<dbReference type="InterPro" id="IPR006170">
    <property type="entry name" value="PBP/GOBP"/>
</dbReference>